<dbReference type="InterPro" id="IPR012394">
    <property type="entry name" value="Aldehyde_DH_NAD(P)"/>
</dbReference>
<dbReference type="InterPro" id="IPR016161">
    <property type="entry name" value="Ald_DH/histidinol_DH"/>
</dbReference>
<keyword evidence="11" id="KW-1185">Reference proteome</keyword>
<dbReference type="Proteomes" id="UP000054342">
    <property type="component" value="Unassembled WGS sequence"/>
</dbReference>
<dbReference type="AlphaFoldDB" id="A0A0D2DFX2"/>
<dbReference type="InterPro" id="IPR016163">
    <property type="entry name" value="Ald_DH_C"/>
</dbReference>
<dbReference type="CDD" id="cd07135">
    <property type="entry name" value="ALDH_F14-YMR110C"/>
    <property type="match status" value="1"/>
</dbReference>
<dbReference type="Pfam" id="PF00171">
    <property type="entry name" value="Aldedh"/>
    <property type="match status" value="1"/>
</dbReference>
<dbReference type="PANTHER" id="PTHR43570:SF11">
    <property type="entry name" value="ALDEHYDE DEHYDROGENASE"/>
    <property type="match status" value="1"/>
</dbReference>
<evidence type="ECO:0000256" key="3">
    <source>
        <dbReference type="ARBA" id="ARBA00023002"/>
    </source>
</evidence>
<dbReference type="PIRSF" id="PIRSF036492">
    <property type="entry name" value="ALDH"/>
    <property type="match status" value="1"/>
</dbReference>
<gene>
    <name evidence="10" type="ORF">PV05_01352</name>
</gene>
<dbReference type="STRING" id="348802.A0A0D2DFX2"/>
<dbReference type="OrthoDB" id="440325at2759"/>
<feature type="active site" evidence="6">
    <location>
        <position position="259"/>
    </location>
</feature>
<dbReference type="GO" id="GO:0016117">
    <property type="term" value="P:carotenoid biosynthetic process"/>
    <property type="evidence" value="ECO:0007669"/>
    <property type="project" value="UniProtKB-KW"/>
</dbReference>
<feature type="active site" evidence="6 7">
    <location>
        <position position="225"/>
    </location>
</feature>
<dbReference type="InterPro" id="IPR029510">
    <property type="entry name" value="Ald_DH_CS_GLU"/>
</dbReference>
<reference evidence="10 11" key="1">
    <citation type="submission" date="2015-01" db="EMBL/GenBank/DDBJ databases">
        <title>The Genome Sequence of Exophiala xenobiotica CBS118157.</title>
        <authorList>
            <consortium name="The Broad Institute Genomics Platform"/>
            <person name="Cuomo C."/>
            <person name="de Hoog S."/>
            <person name="Gorbushina A."/>
            <person name="Stielow B."/>
            <person name="Teixiera M."/>
            <person name="Abouelleil A."/>
            <person name="Chapman S.B."/>
            <person name="Priest M."/>
            <person name="Young S.K."/>
            <person name="Wortman J."/>
            <person name="Nusbaum C."/>
            <person name="Birren B."/>
        </authorList>
    </citation>
    <scope>NUCLEOTIDE SEQUENCE [LARGE SCALE GENOMIC DNA]</scope>
    <source>
        <strain evidence="10 11">CBS 118157</strain>
    </source>
</reference>
<evidence type="ECO:0000313" key="11">
    <source>
        <dbReference type="Proteomes" id="UP000054342"/>
    </source>
</evidence>
<dbReference type="InterPro" id="IPR015590">
    <property type="entry name" value="Aldehyde_DH_dom"/>
</dbReference>
<keyword evidence="2" id="KW-0125">Carotenoid biosynthesis</keyword>
<evidence type="ECO:0000313" key="10">
    <source>
        <dbReference type="EMBL" id="KIW61197.1"/>
    </source>
</evidence>
<evidence type="ECO:0000256" key="4">
    <source>
        <dbReference type="ARBA" id="ARBA00023027"/>
    </source>
</evidence>
<accession>A0A0D2DFX2</accession>
<comment type="similarity">
    <text evidence="1 5 8">Belongs to the aldehyde dehydrogenase family.</text>
</comment>
<proteinExistence type="inferred from homology"/>
<evidence type="ECO:0000259" key="9">
    <source>
        <dbReference type="Pfam" id="PF00171"/>
    </source>
</evidence>
<evidence type="ECO:0000256" key="6">
    <source>
        <dbReference type="PIRSR" id="PIRSR036492-1"/>
    </source>
</evidence>
<evidence type="ECO:0000256" key="8">
    <source>
        <dbReference type="RuleBase" id="RU003345"/>
    </source>
</evidence>
<feature type="domain" description="Aldehyde dehydrogenase" evidence="9">
    <location>
        <begin position="14"/>
        <end position="444"/>
    </location>
</feature>
<dbReference type="GO" id="GO:0006081">
    <property type="term" value="P:aldehyde metabolic process"/>
    <property type="evidence" value="ECO:0007669"/>
    <property type="project" value="InterPro"/>
</dbReference>
<organism evidence="10 11">
    <name type="scientific">Exophiala xenobiotica</name>
    <dbReference type="NCBI Taxonomy" id="348802"/>
    <lineage>
        <taxon>Eukaryota</taxon>
        <taxon>Fungi</taxon>
        <taxon>Dikarya</taxon>
        <taxon>Ascomycota</taxon>
        <taxon>Pezizomycotina</taxon>
        <taxon>Eurotiomycetes</taxon>
        <taxon>Chaetothyriomycetidae</taxon>
        <taxon>Chaetothyriales</taxon>
        <taxon>Herpotrichiellaceae</taxon>
        <taxon>Exophiala</taxon>
    </lineage>
</organism>
<dbReference type="RefSeq" id="XP_013321782.1">
    <property type="nucleotide sequence ID" value="XM_013466328.1"/>
</dbReference>
<keyword evidence="4" id="KW-0520">NAD</keyword>
<name>A0A0D2DFX2_9EURO</name>
<dbReference type="InterPro" id="IPR016162">
    <property type="entry name" value="Ald_DH_N"/>
</dbReference>
<protein>
    <recommendedName>
        <fullName evidence="5">Aldehyde dehydrogenase</fullName>
    </recommendedName>
</protein>
<dbReference type="Gene3D" id="3.40.605.10">
    <property type="entry name" value="Aldehyde Dehydrogenase, Chain A, domain 1"/>
    <property type="match status" value="1"/>
</dbReference>
<dbReference type="FunFam" id="3.40.605.10:FF:000004">
    <property type="entry name" value="Aldehyde dehydrogenase"/>
    <property type="match status" value="1"/>
</dbReference>
<keyword evidence="3 5" id="KW-0560">Oxidoreductase</keyword>
<evidence type="ECO:0000256" key="7">
    <source>
        <dbReference type="PROSITE-ProRule" id="PRU10007"/>
    </source>
</evidence>
<dbReference type="GO" id="GO:0005737">
    <property type="term" value="C:cytoplasm"/>
    <property type="evidence" value="ECO:0007669"/>
    <property type="project" value="TreeGrafter"/>
</dbReference>
<dbReference type="PROSITE" id="PS00687">
    <property type="entry name" value="ALDEHYDE_DEHYDR_GLU"/>
    <property type="match status" value="1"/>
</dbReference>
<sequence>MAESMKLPEFKSTPVDEIPEIVSRLRKTFFSQKTRPAEFRIKQLRKLYWAIDDHKEELVEACRRDLNKGYFEAMVGEVNWVQNDIVFQTQNLEKWMRDEKPADIAWTNRLVSPRIRKDPLGVVLVIGAFNFPVNLSFGPMVGAISGGNTVVLKPSENAPHSAAVMQKIVEEALDPDCYVCVQGAIPETSALLEQKWDKIFFTGSSRTAKIIAQAAAKNLTPVALELGGKNPAFVTKKADVRLAARRLLWAKTMNAGQVCISQNYILVDKEVLPSLIEEMKVAMKEFFPDGAKKSKDYSRIVNTAQFNRMKKMLDNTSGKIVIGGTMDAEELFIEPTVVQVTDPKDSLIVEESFGPLIPILPVENLDEAIHIANETHETPLGVYAFGSKEETNKVLASTRSGGASINDGFFHGIIPNLAFGGVGDSGTGAYRGKASFDCFTHQRSITTTPGWMEKLLAVRYPPFYGTDKLKQFNKMGFLKPDFDRNGNKKVGWLWWLLTLGTASASKGASRAALVAGIYLAVIMLMQRRTLKSSPTEWLIIQFRS</sequence>
<evidence type="ECO:0000256" key="5">
    <source>
        <dbReference type="PIRNR" id="PIRNR036492"/>
    </source>
</evidence>
<dbReference type="PANTHER" id="PTHR43570">
    <property type="entry name" value="ALDEHYDE DEHYDROGENASE"/>
    <property type="match status" value="1"/>
</dbReference>
<dbReference type="SUPFAM" id="SSF53720">
    <property type="entry name" value="ALDH-like"/>
    <property type="match status" value="1"/>
</dbReference>
<dbReference type="Gene3D" id="3.40.309.10">
    <property type="entry name" value="Aldehyde Dehydrogenase, Chain A, domain 2"/>
    <property type="match status" value="1"/>
</dbReference>
<dbReference type="GeneID" id="25323260"/>
<evidence type="ECO:0000256" key="1">
    <source>
        <dbReference type="ARBA" id="ARBA00009986"/>
    </source>
</evidence>
<dbReference type="EMBL" id="KN847317">
    <property type="protein sequence ID" value="KIW61197.1"/>
    <property type="molecule type" value="Genomic_DNA"/>
</dbReference>
<evidence type="ECO:0000256" key="2">
    <source>
        <dbReference type="ARBA" id="ARBA00022746"/>
    </source>
</evidence>
<dbReference type="FunFam" id="3.40.309.10:FF:000025">
    <property type="entry name" value="Aldehyde dehydrogenase"/>
    <property type="match status" value="1"/>
</dbReference>
<dbReference type="GO" id="GO:0004029">
    <property type="term" value="F:aldehyde dehydrogenase (NAD+) activity"/>
    <property type="evidence" value="ECO:0007669"/>
    <property type="project" value="TreeGrafter"/>
</dbReference>